<name>A0A6J8BSZ7_MYTCO</name>
<dbReference type="Gene3D" id="3.30.230.10">
    <property type="match status" value="1"/>
</dbReference>
<dbReference type="Proteomes" id="UP000507470">
    <property type="component" value="Unassembled WGS sequence"/>
</dbReference>
<dbReference type="PANTHER" id="PTHR21569">
    <property type="entry name" value="RIBOSOMAL PROTEIN S9"/>
    <property type="match status" value="1"/>
</dbReference>
<gene>
    <name evidence="5" type="ORF">MCOR_22138</name>
</gene>
<dbReference type="InterPro" id="IPR014721">
    <property type="entry name" value="Ribsml_uS5_D2-typ_fold_subgr"/>
</dbReference>
<dbReference type="PANTHER" id="PTHR21569:SF1">
    <property type="entry name" value="SMALL RIBOSOMAL SUBUNIT PROTEIN US9M"/>
    <property type="match status" value="1"/>
</dbReference>
<dbReference type="GO" id="GO:0006412">
    <property type="term" value="P:translation"/>
    <property type="evidence" value="ECO:0007669"/>
    <property type="project" value="InterPro"/>
</dbReference>
<evidence type="ECO:0000313" key="5">
    <source>
        <dbReference type="EMBL" id="CAC5386732.1"/>
    </source>
</evidence>
<dbReference type="GO" id="GO:0003723">
    <property type="term" value="F:RNA binding"/>
    <property type="evidence" value="ECO:0007669"/>
    <property type="project" value="TreeGrafter"/>
</dbReference>
<organism evidence="5 6">
    <name type="scientific">Mytilus coruscus</name>
    <name type="common">Sea mussel</name>
    <dbReference type="NCBI Taxonomy" id="42192"/>
    <lineage>
        <taxon>Eukaryota</taxon>
        <taxon>Metazoa</taxon>
        <taxon>Spiralia</taxon>
        <taxon>Lophotrochozoa</taxon>
        <taxon>Mollusca</taxon>
        <taxon>Bivalvia</taxon>
        <taxon>Autobranchia</taxon>
        <taxon>Pteriomorphia</taxon>
        <taxon>Mytilida</taxon>
        <taxon>Mytiloidea</taxon>
        <taxon>Mytilidae</taxon>
        <taxon>Mytilinae</taxon>
        <taxon>Mytilus</taxon>
    </lineage>
</organism>
<evidence type="ECO:0000256" key="4">
    <source>
        <dbReference type="SAM" id="MobiDB-lite"/>
    </source>
</evidence>
<accession>A0A6J8BSZ7</accession>
<evidence type="ECO:0000256" key="1">
    <source>
        <dbReference type="ARBA" id="ARBA00005251"/>
    </source>
</evidence>
<protein>
    <submittedName>
        <fullName evidence="5">RP-S9</fullName>
    </submittedName>
</protein>
<dbReference type="InterPro" id="IPR020568">
    <property type="entry name" value="Ribosomal_Su5_D2-typ_SF"/>
</dbReference>
<comment type="similarity">
    <text evidence="1">Belongs to the universal ribosomal protein uS9 family.</text>
</comment>
<evidence type="ECO:0000256" key="3">
    <source>
        <dbReference type="ARBA" id="ARBA00023274"/>
    </source>
</evidence>
<dbReference type="GO" id="GO:0003735">
    <property type="term" value="F:structural constituent of ribosome"/>
    <property type="evidence" value="ECO:0007669"/>
    <property type="project" value="InterPro"/>
</dbReference>
<dbReference type="SUPFAM" id="SSF54211">
    <property type="entry name" value="Ribosomal protein S5 domain 2-like"/>
    <property type="match status" value="1"/>
</dbReference>
<reference evidence="5 6" key="1">
    <citation type="submission" date="2020-06" db="EMBL/GenBank/DDBJ databases">
        <authorList>
            <person name="Li R."/>
            <person name="Bekaert M."/>
        </authorList>
    </citation>
    <scope>NUCLEOTIDE SEQUENCE [LARGE SCALE GENOMIC DNA]</scope>
    <source>
        <strain evidence="6">wild</strain>
    </source>
</reference>
<dbReference type="OrthoDB" id="10254627at2759"/>
<feature type="compositionally biased region" description="Basic residues" evidence="4">
    <location>
        <begin position="393"/>
        <end position="407"/>
    </location>
</feature>
<keyword evidence="2" id="KW-0689">Ribosomal protein</keyword>
<dbReference type="EMBL" id="CACVKT020003887">
    <property type="protein sequence ID" value="CAC5386732.1"/>
    <property type="molecule type" value="Genomic_DNA"/>
</dbReference>
<evidence type="ECO:0000313" key="6">
    <source>
        <dbReference type="Proteomes" id="UP000507470"/>
    </source>
</evidence>
<keyword evidence="3" id="KW-0687">Ribonucleoprotein</keyword>
<feature type="region of interest" description="Disordered" evidence="4">
    <location>
        <begin position="387"/>
        <end position="407"/>
    </location>
</feature>
<dbReference type="InterPro" id="IPR000754">
    <property type="entry name" value="Ribosomal_uS9"/>
</dbReference>
<dbReference type="AlphaFoldDB" id="A0A6J8BSZ7"/>
<sequence>MAAPMKHSATFFSHICSKEYALLRRSFMQSQLICSREKNSESVTSVRIDSKILKTPTKTDGKAQKISRAMRAYLEKAKRYQDAMDEQNTLYEVGKRHLANMMGEDPESFTHKDVKRAVAYLLPSGLHEKKARPVMPLPVDILPVQKVVQFGTDGRPFHFMFYTTKPVFSELLHDVTRHLRTLKAKEDEFYRTDKFDQIYENTLKFVDSDWISYEKFTLLFKEERISQDDYKLFLKNVQRLVDHPLNHKVEDFIMRYREKFQGTQTNPKYKILEESEDGSKVIRAEGGRKTAKAEVKLISPGTGKFTCNGQPINYFPSVICREQIMFPLELAGKLGQVDVEAKVEGGGQSGQSGAIRLGISRCLVSIVDEETVQKMRLAGLLTRDPRMRERSKPFKKGARKGRVWKKR</sequence>
<dbReference type="Pfam" id="PF00380">
    <property type="entry name" value="Ribosomal_S9"/>
    <property type="match status" value="1"/>
</dbReference>
<proteinExistence type="inferred from homology"/>
<dbReference type="GO" id="GO:0005763">
    <property type="term" value="C:mitochondrial small ribosomal subunit"/>
    <property type="evidence" value="ECO:0007669"/>
    <property type="project" value="TreeGrafter"/>
</dbReference>
<keyword evidence="6" id="KW-1185">Reference proteome</keyword>
<evidence type="ECO:0000256" key="2">
    <source>
        <dbReference type="ARBA" id="ARBA00022980"/>
    </source>
</evidence>